<evidence type="ECO:0000259" key="7">
    <source>
        <dbReference type="PROSITE" id="PS50949"/>
    </source>
</evidence>
<dbReference type="InterPro" id="IPR036390">
    <property type="entry name" value="WH_DNA-bd_sf"/>
</dbReference>
<evidence type="ECO:0000313" key="8">
    <source>
        <dbReference type="EMBL" id="KRK34667.1"/>
    </source>
</evidence>
<evidence type="ECO:0000256" key="2">
    <source>
        <dbReference type="ARBA" id="ARBA00022576"/>
    </source>
</evidence>
<dbReference type="CDD" id="cd07377">
    <property type="entry name" value="WHTH_GntR"/>
    <property type="match status" value="1"/>
</dbReference>
<dbReference type="CDD" id="cd00609">
    <property type="entry name" value="AAT_like"/>
    <property type="match status" value="1"/>
</dbReference>
<proteinExistence type="inferred from homology"/>
<keyword evidence="6" id="KW-0804">Transcription</keyword>
<dbReference type="STRING" id="1423726.FC07_GL000420"/>
<dbReference type="PROSITE" id="PS50949">
    <property type="entry name" value="HTH_GNTR"/>
    <property type="match status" value="1"/>
</dbReference>
<comment type="similarity">
    <text evidence="1">In the C-terminal section; belongs to the class-I pyridoxal-phosphate-dependent aminotransferase family.</text>
</comment>
<reference evidence="8 9" key="1">
    <citation type="journal article" date="2015" name="Genome Announc.">
        <title>Expanding the biotechnology potential of lactobacilli through comparative genomics of 213 strains and associated genera.</title>
        <authorList>
            <person name="Sun Z."/>
            <person name="Harris H.M."/>
            <person name="McCann A."/>
            <person name="Guo C."/>
            <person name="Argimon S."/>
            <person name="Zhang W."/>
            <person name="Yang X."/>
            <person name="Jeffery I.B."/>
            <person name="Cooney J.C."/>
            <person name="Kagawa T.F."/>
            <person name="Liu W."/>
            <person name="Song Y."/>
            <person name="Salvetti E."/>
            <person name="Wrobel A."/>
            <person name="Rasinkangas P."/>
            <person name="Parkhill J."/>
            <person name="Rea M.C."/>
            <person name="O'Sullivan O."/>
            <person name="Ritari J."/>
            <person name="Douillard F.P."/>
            <person name="Paul Ross R."/>
            <person name="Yang R."/>
            <person name="Briner A.E."/>
            <person name="Felis G.E."/>
            <person name="de Vos W.M."/>
            <person name="Barrangou R."/>
            <person name="Klaenhammer T.R."/>
            <person name="Caufield P.W."/>
            <person name="Cui Y."/>
            <person name="Zhang H."/>
            <person name="O'Toole P.W."/>
        </authorList>
    </citation>
    <scope>NUCLEOTIDE SEQUENCE [LARGE SCALE GENOMIC DNA]</scope>
    <source>
        <strain evidence="8 9">DSM 20003</strain>
    </source>
</reference>
<dbReference type="GO" id="GO:0003700">
    <property type="term" value="F:DNA-binding transcription factor activity"/>
    <property type="evidence" value="ECO:0007669"/>
    <property type="project" value="InterPro"/>
</dbReference>
<dbReference type="InterPro" id="IPR015424">
    <property type="entry name" value="PyrdxlP-dep_Trfase"/>
</dbReference>
<dbReference type="GO" id="GO:0008483">
    <property type="term" value="F:transaminase activity"/>
    <property type="evidence" value="ECO:0007669"/>
    <property type="project" value="UniProtKB-KW"/>
</dbReference>
<protein>
    <submittedName>
        <fullName evidence="8">GntR family transcriptional regulator</fullName>
    </submittedName>
</protein>
<dbReference type="Gene3D" id="3.90.1150.10">
    <property type="entry name" value="Aspartate Aminotransferase, domain 1"/>
    <property type="match status" value="1"/>
</dbReference>
<sequence>MQWQLPAGQQPPYLKIIDLIHHSLQTGTLLPGQKLPAERHLAQQLGVDRSTVQHAFNELVSRGILVRHVGSGTWVNADKWGVLPQGVRWQTYLTTNRLSDPDNFMVQLQQQPRNARTIDLTDGSLPSDLALTLDNPNFSLNEAWQGEQQVATSGAPALKQQLQQRLAGYLGQTPRREEWLITAGAQQAFFLITQGLLSFGDAIAVEAPSYFYQQPLFQAAGIRIFGVPLLANGGLDLARLEQLYYQQHIRLLLVDPTHQNPTGRTMPLAQRKALVAACRQLELPIVEDDPFGLSNAGQSTTPPPLKALDPANVLYVGSLSMVTGSQTRIGWLVAPTQVVTHLANMRQQMEAGLSIFPQLVATSLLTQPTLPTALQQLDQRLQQRQQLLVQQLRPLQQQGLLHYQIPRHGTLIWLHLQLPRLLAPQDYAAFLKADLQVLPGFLFGSQANTLRLSYARLATAQPIGQRLRQVLTDLV</sequence>
<dbReference type="InterPro" id="IPR015422">
    <property type="entry name" value="PyrdxlP-dep_Trfase_small"/>
</dbReference>
<feature type="domain" description="HTH gntR-type" evidence="7">
    <location>
        <begin position="10"/>
        <end position="78"/>
    </location>
</feature>
<gene>
    <name evidence="8" type="ORF">FC07_GL000420</name>
</gene>
<evidence type="ECO:0000256" key="5">
    <source>
        <dbReference type="ARBA" id="ARBA00023125"/>
    </source>
</evidence>
<dbReference type="Gene3D" id="3.40.640.10">
    <property type="entry name" value="Type I PLP-dependent aspartate aminotransferase-like (Major domain)"/>
    <property type="match status" value="1"/>
</dbReference>
<keyword evidence="3" id="KW-0663">Pyridoxal phosphate</keyword>
<dbReference type="InterPro" id="IPR015421">
    <property type="entry name" value="PyrdxlP-dep_Trfase_major"/>
</dbReference>
<dbReference type="Proteomes" id="UP000051461">
    <property type="component" value="Unassembled WGS sequence"/>
</dbReference>
<dbReference type="InterPro" id="IPR036388">
    <property type="entry name" value="WH-like_DNA-bd_sf"/>
</dbReference>
<dbReference type="Pfam" id="PF00392">
    <property type="entry name" value="GntR"/>
    <property type="match status" value="1"/>
</dbReference>
<comment type="caution">
    <text evidence="8">The sequence shown here is derived from an EMBL/GenBank/DDBJ whole genome shotgun (WGS) entry which is preliminary data.</text>
</comment>
<evidence type="ECO:0000313" key="9">
    <source>
        <dbReference type="Proteomes" id="UP000051461"/>
    </source>
</evidence>
<dbReference type="SUPFAM" id="SSF53383">
    <property type="entry name" value="PLP-dependent transferases"/>
    <property type="match status" value="1"/>
</dbReference>
<dbReference type="InterPro" id="IPR000524">
    <property type="entry name" value="Tscrpt_reg_HTH_GntR"/>
</dbReference>
<dbReference type="GO" id="GO:0030170">
    <property type="term" value="F:pyridoxal phosphate binding"/>
    <property type="evidence" value="ECO:0007669"/>
    <property type="project" value="InterPro"/>
</dbReference>
<keyword evidence="2" id="KW-0032">Aminotransferase</keyword>
<evidence type="ECO:0000256" key="1">
    <source>
        <dbReference type="ARBA" id="ARBA00005384"/>
    </source>
</evidence>
<dbReference type="PRINTS" id="PR00035">
    <property type="entry name" value="HTHGNTR"/>
</dbReference>
<evidence type="ECO:0000256" key="4">
    <source>
        <dbReference type="ARBA" id="ARBA00023015"/>
    </source>
</evidence>
<dbReference type="Gene3D" id="1.10.10.10">
    <property type="entry name" value="Winged helix-like DNA-binding domain superfamily/Winged helix DNA-binding domain"/>
    <property type="match status" value="1"/>
</dbReference>
<dbReference type="RefSeq" id="WP_057904927.1">
    <property type="nucleotide sequence ID" value="NZ_AZDA01000090.1"/>
</dbReference>
<keyword evidence="2" id="KW-0808">Transferase</keyword>
<evidence type="ECO:0000256" key="6">
    <source>
        <dbReference type="ARBA" id="ARBA00023163"/>
    </source>
</evidence>
<dbReference type="PANTHER" id="PTHR46577">
    <property type="entry name" value="HTH-TYPE TRANSCRIPTIONAL REGULATORY PROTEIN GABR"/>
    <property type="match status" value="1"/>
</dbReference>
<keyword evidence="9" id="KW-1185">Reference proteome</keyword>
<dbReference type="AlphaFoldDB" id="A0A0R1GKV3"/>
<evidence type="ECO:0000256" key="3">
    <source>
        <dbReference type="ARBA" id="ARBA00022898"/>
    </source>
</evidence>
<keyword evidence="4" id="KW-0805">Transcription regulation</keyword>
<dbReference type="SUPFAM" id="SSF46785">
    <property type="entry name" value="Winged helix' DNA-binding domain"/>
    <property type="match status" value="1"/>
</dbReference>
<name>A0A0R1GKV3_9LACO</name>
<dbReference type="SMART" id="SM00345">
    <property type="entry name" value="HTH_GNTR"/>
    <property type="match status" value="1"/>
</dbReference>
<keyword evidence="5" id="KW-0238">DNA-binding</keyword>
<dbReference type="InterPro" id="IPR051446">
    <property type="entry name" value="HTH_trans_reg/aminotransferase"/>
</dbReference>
<dbReference type="InterPro" id="IPR004839">
    <property type="entry name" value="Aminotransferase_I/II_large"/>
</dbReference>
<dbReference type="PANTHER" id="PTHR46577:SF2">
    <property type="entry name" value="TRANSCRIPTIONAL REGULATORY PROTEIN"/>
    <property type="match status" value="1"/>
</dbReference>
<dbReference type="PATRIC" id="fig|1423726.3.peg.436"/>
<dbReference type="EMBL" id="AZDA01000090">
    <property type="protein sequence ID" value="KRK34667.1"/>
    <property type="molecule type" value="Genomic_DNA"/>
</dbReference>
<dbReference type="OrthoDB" id="9802328at2"/>
<dbReference type="Pfam" id="PF00155">
    <property type="entry name" value="Aminotran_1_2"/>
    <property type="match status" value="1"/>
</dbReference>
<organism evidence="8 9">
    <name type="scientific">Loigolactobacillus bifermentans DSM 20003</name>
    <dbReference type="NCBI Taxonomy" id="1423726"/>
    <lineage>
        <taxon>Bacteria</taxon>
        <taxon>Bacillati</taxon>
        <taxon>Bacillota</taxon>
        <taxon>Bacilli</taxon>
        <taxon>Lactobacillales</taxon>
        <taxon>Lactobacillaceae</taxon>
        <taxon>Loigolactobacillus</taxon>
    </lineage>
</organism>
<accession>A0A0R1GKV3</accession>
<dbReference type="GO" id="GO:0003677">
    <property type="term" value="F:DNA binding"/>
    <property type="evidence" value="ECO:0007669"/>
    <property type="project" value="UniProtKB-KW"/>
</dbReference>